<feature type="region of interest" description="Disordered" evidence="2">
    <location>
        <begin position="136"/>
        <end position="156"/>
    </location>
</feature>
<gene>
    <name evidence="3" type="ORF">ORY91_000534</name>
    <name evidence="4" type="ORF">V9W64_02040</name>
</gene>
<dbReference type="SUPFAM" id="SSF111369">
    <property type="entry name" value="HlyD-like secretion proteins"/>
    <property type="match status" value="1"/>
</dbReference>
<sequence length="338" mass="35543">MKKIILTGVLLAAVAAGGWYLYRDSRSGGLPDYVAGSNGRLALARFDVAALYGGRVEAVLVEEGEDVAAGAALVQLSSDTADSRVAEARAAVAQAEAAERQARGALAGAEARIAAQRQQQAAAQIEWDNAAKLQREDLVSPAETQRRKSQRDSAAAGVKAAQAGKAEAAAAVAQAGAAVERARAQLRAAESAGSDMRITTPQAGRVEYRLAAAGNVVAPGSKVVSLIDPSEVYMNIFLPNSVVGRLKVGDEARIVPDGAEMVLPAQIRFIAAEAQFTPKAVETRSEREKLMFKVKLQVPQAVALQYRGLLKGGMTGNGYVRTDAGREWPQELAVKLPE</sequence>
<evidence type="ECO:0000313" key="3">
    <source>
        <dbReference type="EMBL" id="MDD9327153.1"/>
    </source>
</evidence>
<proteinExistence type="predicted"/>
<dbReference type="RefSeq" id="WP_274584426.1">
    <property type="nucleotide sequence ID" value="NZ_CP145811.1"/>
</dbReference>
<protein>
    <submittedName>
        <fullName evidence="3">HlyD family efflux transporter periplasmic adaptor subunit</fullName>
    </submittedName>
</protein>
<dbReference type="Gene3D" id="2.40.50.100">
    <property type="match status" value="2"/>
</dbReference>
<dbReference type="EMBL" id="CP146598">
    <property type="protein sequence ID" value="WWY03546.1"/>
    <property type="molecule type" value="Genomic_DNA"/>
</dbReference>
<dbReference type="Proteomes" id="UP001149607">
    <property type="component" value="Chromosome"/>
</dbReference>
<keyword evidence="5" id="KW-1185">Reference proteome</keyword>
<evidence type="ECO:0000256" key="1">
    <source>
        <dbReference type="SAM" id="Coils"/>
    </source>
</evidence>
<dbReference type="PRINTS" id="PR01490">
    <property type="entry name" value="RTXTOXIND"/>
</dbReference>
<dbReference type="PANTHER" id="PTHR30438">
    <property type="entry name" value="36 KDA ANTIGEN-RELATED"/>
    <property type="match status" value="1"/>
</dbReference>
<reference evidence="4" key="2">
    <citation type="submission" date="2024-02" db="EMBL/GenBank/DDBJ databases">
        <title>Neisseria leonii sp. nov.</title>
        <authorList>
            <person name="Boutroux M."/>
            <person name="Favre-Rochex S."/>
            <person name="Gorgette O."/>
            <person name="Touak G."/>
            <person name="Muhle E."/>
            <person name="Chesneau O."/>
            <person name="Clermont D."/>
            <person name="Rahi P."/>
        </authorList>
    </citation>
    <scope>NUCLEOTIDE SEQUENCE</scope>
    <source>
        <strain evidence="4">51.81</strain>
    </source>
</reference>
<keyword evidence="1" id="KW-0175">Coiled coil</keyword>
<dbReference type="Gene3D" id="2.40.30.170">
    <property type="match status" value="1"/>
</dbReference>
<evidence type="ECO:0000313" key="4">
    <source>
        <dbReference type="EMBL" id="WWY03546.1"/>
    </source>
</evidence>
<dbReference type="GO" id="GO:0005886">
    <property type="term" value="C:plasma membrane"/>
    <property type="evidence" value="ECO:0007669"/>
    <property type="project" value="TreeGrafter"/>
</dbReference>
<organism evidence="3">
    <name type="scientific">Neisseria leonii</name>
    <dbReference type="NCBI Taxonomy" id="2995413"/>
    <lineage>
        <taxon>Bacteria</taxon>
        <taxon>Pseudomonadati</taxon>
        <taxon>Pseudomonadota</taxon>
        <taxon>Betaproteobacteria</taxon>
        <taxon>Neisseriales</taxon>
        <taxon>Neisseriaceae</taxon>
        <taxon>Neisseria</taxon>
    </lineage>
</organism>
<dbReference type="Gene3D" id="1.10.287.470">
    <property type="entry name" value="Helix hairpin bin"/>
    <property type="match status" value="2"/>
</dbReference>
<reference evidence="3" key="1">
    <citation type="submission" date="2022-10" db="EMBL/GenBank/DDBJ databases">
        <authorList>
            <person name="Boutroux M."/>
        </authorList>
    </citation>
    <scope>NUCLEOTIDE SEQUENCE</scope>
    <source>
        <strain evidence="3">51.81</strain>
    </source>
</reference>
<evidence type="ECO:0000313" key="5">
    <source>
        <dbReference type="Proteomes" id="UP001149607"/>
    </source>
</evidence>
<name>A0A9X4E0B8_9NEIS</name>
<dbReference type="AlphaFoldDB" id="A0A9X4E0B8"/>
<dbReference type="PANTHER" id="PTHR30438:SF2">
    <property type="entry name" value="MEMBRANE PROTEIN"/>
    <property type="match status" value="1"/>
</dbReference>
<accession>A0A9X4E0B8</accession>
<feature type="coiled-coil region" evidence="1">
    <location>
        <begin position="92"/>
        <end position="126"/>
    </location>
</feature>
<evidence type="ECO:0000256" key="2">
    <source>
        <dbReference type="SAM" id="MobiDB-lite"/>
    </source>
</evidence>
<dbReference type="EMBL" id="JAPQFL010000001">
    <property type="protein sequence ID" value="MDD9327153.1"/>
    <property type="molecule type" value="Genomic_DNA"/>
</dbReference>